<dbReference type="STRING" id="1537102.L0B2W0"/>
<dbReference type="RefSeq" id="XP_004831100.1">
    <property type="nucleotide sequence ID" value="XM_004831043.1"/>
</dbReference>
<organism evidence="7 8">
    <name type="scientific">Theileria equi strain WA</name>
    <dbReference type="NCBI Taxonomy" id="1537102"/>
    <lineage>
        <taxon>Eukaryota</taxon>
        <taxon>Sar</taxon>
        <taxon>Alveolata</taxon>
        <taxon>Apicomplexa</taxon>
        <taxon>Aconoidasida</taxon>
        <taxon>Piroplasmida</taxon>
        <taxon>Theileriidae</taxon>
        <taxon>Theileria</taxon>
    </lineage>
</organism>
<sequence>MLESSYFKGVPRDADSYLDIKLIGLNPGEYITLDKSVHFKVIRGIVSINGHLYKGSMSTYRKYIIPPWNPPERVLSLCTDGHSDSRCGCDDILWNNLFGGSCCSITAEYKGNRKAIREMLEITEESSEPQMSSFDAHLAEYYENEDFSTIVSFIAYKSAFGKISVTSALGIRFPLKVIPKEWNETAKDILFACIKGERAPVLMLHGPKGSGKSTAAIYIINYLLNYLGSVALLDTDIGQPISSAPGLLTLTLFEESITVPPHTLINEIKPKMSCLLGDVKVTNLFLILRHVHSCFKFYEKLVDSDFTIPLIINTFGWTDGIGGHLLECICAITHVSMILKLENGKHIDLEGGFENHEHIERILKDVLEIEHVEEVHPDLPLDTTPMYADLVNEMGGSLPWKGDNCRIMNGPSYTHITGAIGELMERFIKSEFCDFKTWSCLAPRKPFECNAFDLRWLRMSSYLNPAFGDAIHFPQLQHEEFFGSLETFNFKTHIKSSKMFVPPKQLILRNDLSFVVMTRDYAIRDIQELCPVISGSIVALCSGRCDTVFSNKIYWKWKFITFAYAHYLDASLGEVLISYPAFQDERELKSAKIIVIW</sequence>
<dbReference type="InterPro" id="IPR032319">
    <property type="entry name" value="CLP1_P"/>
</dbReference>
<dbReference type="VEuPathDB" id="PiroplasmaDB:BEWA_008440"/>
<dbReference type="GO" id="GO:0006396">
    <property type="term" value="P:RNA processing"/>
    <property type="evidence" value="ECO:0007669"/>
    <property type="project" value="InterPro"/>
</dbReference>
<evidence type="ECO:0000256" key="3">
    <source>
        <dbReference type="ARBA" id="ARBA00022741"/>
    </source>
</evidence>
<reference evidence="7 8" key="1">
    <citation type="journal article" date="2012" name="BMC Genomics">
        <title>Comparative genomic analysis and phylogenetic position of Theileria equi.</title>
        <authorList>
            <person name="Kappmeyer L.S."/>
            <person name="Thiagarajan M."/>
            <person name="Herndon D.R."/>
            <person name="Ramsay J.D."/>
            <person name="Caler E."/>
            <person name="Djikeng A."/>
            <person name="Gillespie J.J."/>
            <person name="Lau A.O."/>
            <person name="Roalson E.H."/>
            <person name="Silva J.C."/>
            <person name="Silva M.G."/>
            <person name="Suarez C.E."/>
            <person name="Ueti M.W."/>
            <person name="Nene V.M."/>
            <person name="Mealey R.H."/>
            <person name="Knowles D.P."/>
            <person name="Brayton K.A."/>
        </authorList>
    </citation>
    <scope>NUCLEOTIDE SEQUENCE [LARGE SCALE GENOMIC DNA]</scope>
    <source>
        <strain evidence="7 8">WA</strain>
    </source>
</reference>
<dbReference type="eggNOG" id="KOG2750">
    <property type="taxonomic scope" value="Eukaryota"/>
</dbReference>
<protein>
    <recommendedName>
        <fullName evidence="6">Clp1 P-loop domain-containing protein</fullName>
    </recommendedName>
</protein>
<evidence type="ECO:0000313" key="7">
    <source>
        <dbReference type="EMBL" id="AFZ81434.1"/>
    </source>
</evidence>
<evidence type="ECO:0000256" key="5">
    <source>
        <dbReference type="ARBA" id="ARBA00022840"/>
    </source>
</evidence>
<evidence type="ECO:0000259" key="6">
    <source>
        <dbReference type="Pfam" id="PF16575"/>
    </source>
</evidence>
<evidence type="ECO:0000313" key="8">
    <source>
        <dbReference type="Proteomes" id="UP000031512"/>
    </source>
</evidence>
<keyword evidence="8" id="KW-1185">Reference proteome</keyword>
<keyword evidence="3" id="KW-0547">Nucleotide-binding</keyword>
<gene>
    <name evidence="7" type="ORF">BEWA_008440</name>
</gene>
<comment type="similarity">
    <text evidence="1">Belongs to the Clp1 family. NOL9/GRC3 subfamily.</text>
</comment>
<name>L0B2W0_THEEQ</name>
<feature type="domain" description="Clp1 P-loop" evidence="6">
    <location>
        <begin position="206"/>
        <end position="344"/>
    </location>
</feature>
<dbReference type="InterPro" id="IPR027417">
    <property type="entry name" value="P-loop_NTPase"/>
</dbReference>
<dbReference type="Proteomes" id="UP000031512">
    <property type="component" value="Chromosome 3"/>
</dbReference>
<keyword evidence="2" id="KW-0808">Transferase</keyword>
<evidence type="ECO:0000256" key="1">
    <source>
        <dbReference type="ARBA" id="ARBA00011003"/>
    </source>
</evidence>
<dbReference type="SUPFAM" id="SSF52540">
    <property type="entry name" value="P-loop containing nucleoside triphosphate hydrolases"/>
    <property type="match status" value="1"/>
</dbReference>
<evidence type="ECO:0000256" key="2">
    <source>
        <dbReference type="ARBA" id="ARBA00022679"/>
    </source>
</evidence>
<dbReference type="AlphaFoldDB" id="L0B2W0"/>
<dbReference type="GO" id="GO:0005524">
    <property type="term" value="F:ATP binding"/>
    <property type="evidence" value="ECO:0007669"/>
    <property type="project" value="UniProtKB-KW"/>
</dbReference>
<dbReference type="Gene3D" id="3.40.50.300">
    <property type="entry name" value="P-loop containing nucleotide triphosphate hydrolases"/>
    <property type="match status" value="1"/>
</dbReference>
<dbReference type="InterPro" id="IPR045116">
    <property type="entry name" value="Clp1/Grc3"/>
</dbReference>
<proteinExistence type="inferred from homology"/>
<dbReference type="PANTHER" id="PTHR12755:SF3">
    <property type="entry name" value="POLYNUCLEOTIDE 5'-HYDROXYL-KINASE NOL9"/>
    <property type="match status" value="1"/>
</dbReference>
<dbReference type="Pfam" id="PF16575">
    <property type="entry name" value="CLP1_P"/>
    <property type="match status" value="1"/>
</dbReference>
<dbReference type="GeneID" id="15805786"/>
<keyword evidence="5" id="KW-0067">ATP-binding</keyword>
<dbReference type="EMBL" id="CP001670">
    <property type="protein sequence ID" value="AFZ81434.1"/>
    <property type="molecule type" value="Genomic_DNA"/>
</dbReference>
<dbReference type="KEGG" id="beq:BEWA_008440"/>
<dbReference type="GO" id="GO:0051731">
    <property type="term" value="F:polynucleotide 5'-hydroxyl-kinase activity"/>
    <property type="evidence" value="ECO:0007669"/>
    <property type="project" value="InterPro"/>
</dbReference>
<keyword evidence="4" id="KW-0418">Kinase</keyword>
<dbReference type="PANTHER" id="PTHR12755">
    <property type="entry name" value="CLEAVAGE/POLYADENYLATION FACTOR IA SUBUNIT CLP1P"/>
    <property type="match status" value="1"/>
</dbReference>
<evidence type="ECO:0000256" key="4">
    <source>
        <dbReference type="ARBA" id="ARBA00022777"/>
    </source>
</evidence>
<dbReference type="OrthoDB" id="371733at2759"/>
<accession>L0B2W0</accession>